<evidence type="ECO:0000256" key="5">
    <source>
        <dbReference type="ARBA" id="ARBA00023285"/>
    </source>
</evidence>
<evidence type="ECO:0000256" key="3">
    <source>
        <dbReference type="ARBA" id="ARBA00022723"/>
    </source>
</evidence>
<evidence type="ECO:0000313" key="8">
    <source>
        <dbReference type="EMBL" id="PSR64742.1"/>
    </source>
</evidence>
<proteinExistence type="predicted"/>
<keyword evidence="4" id="KW-0413">Isomerase</keyword>
<gene>
    <name evidence="7" type="ORF">C5F51_04480</name>
    <name evidence="8" type="ORF">C8259_06995</name>
</gene>
<evidence type="ECO:0000313" key="10">
    <source>
        <dbReference type="Proteomes" id="UP000241647"/>
    </source>
</evidence>
<dbReference type="NCBIfam" id="TIGR00640">
    <property type="entry name" value="acid_CoA_mut_C"/>
    <property type="match status" value="1"/>
</dbReference>
<dbReference type="GO" id="GO:0004494">
    <property type="term" value="F:methylmalonyl-CoA mutase activity"/>
    <property type="evidence" value="ECO:0007669"/>
    <property type="project" value="UniProtKB-EC"/>
</dbReference>
<comment type="cofactor">
    <cofactor evidence="1">
        <name>adenosylcob(III)alamin</name>
        <dbReference type="ChEBI" id="CHEBI:18408"/>
    </cofactor>
</comment>
<protein>
    <submittedName>
        <fullName evidence="7">Methylmalonyl-CoA mutase</fullName>
    </submittedName>
</protein>
<evidence type="ECO:0000256" key="2">
    <source>
        <dbReference type="ARBA" id="ARBA00022628"/>
    </source>
</evidence>
<sequence length="137" mass="14071">MPARVLVAKPGLDGHDRGAKIVARTLRDAGFEVVYTGIRRRVEEIVSIAVAEDVAVVGLSILSGAHLGLTTKVVEGLRAADAADIAVVVGGTIPQADVPKLLEAGAAAVFPTGTPLDHLVREIRALTATVAGPAEPR</sequence>
<evidence type="ECO:0000313" key="7">
    <source>
        <dbReference type="EMBL" id="PPJ32097.1"/>
    </source>
</evidence>
<dbReference type="GO" id="GO:0031419">
    <property type="term" value="F:cobalamin binding"/>
    <property type="evidence" value="ECO:0007669"/>
    <property type="project" value="UniProtKB-KW"/>
</dbReference>
<dbReference type="InterPro" id="IPR006159">
    <property type="entry name" value="Acid_CoA_mut_C"/>
</dbReference>
<dbReference type="Pfam" id="PF02310">
    <property type="entry name" value="B12-binding"/>
    <property type="match status" value="1"/>
</dbReference>
<evidence type="ECO:0000256" key="4">
    <source>
        <dbReference type="ARBA" id="ARBA00023235"/>
    </source>
</evidence>
<dbReference type="PROSITE" id="PS51332">
    <property type="entry name" value="B12_BINDING"/>
    <property type="match status" value="1"/>
</dbReference>
<keyword evidence="2" id="KW-0846">Cobalamin</keyword>
<organism evidence="7 9">
    <name type="scientific">Nocardia nova</name>
    <dbReference type="NCBI Taxonomy" id="37330"/>
    <lineage>
        <taxon>Bacteria</taxon>
        <taxon>Bacillati</taxon>
        <taxon>Actinomycetota</taxon>
        <taxon>Actinomycetes</taxon>
        <taxon>Mycobacteriales</taxon>
        <taxon>Nocardiaceae</taxon>
        <taxon>Nocardia</taxon>
    </lineage>
</organism>
<dbReference type="SUPFAM" id="SSF52242">
    <property type="entry name" value="Cobalamin (vitamin B12)-binding domain"/>
    <property type="match status" value="1"/>
</dbReference>
<dbReference type="InterPro" id="IPR036724">
    <property type="entry name" value="Cobalamin-bd_sf"/>
</dbReference>
<dbReference type="Proteomes" id="UP000238356">
    <property type="component" value="Unassembled WGS sequence"/>
</dbReference>
<keyword evidence="5" id="KW-0170">Cobalt</keyword>
<evidence type="ECO:0000259" key="6">
    <source>
        <dbReference type="PROSITE" id="PS51332"/>
    </source>
</evidence>
<dbReference type="GO" id="GO:0046872">
    <property type="term" value="F:metal ion binding"/>
    <property type="evidence" value="ECO:0007669"/>
    <property type="project" value="UniProtKB-KW"/>
</dbReference>
<evidence type="ECO:0000256" key="1">
    <source>
        <dbReference type="ARBA" id="ARBA00001922"/>
    </source>
</evidence>
<keyword evidence="3" id="KW-0479">Metal-binding</keyword>
<dbReference type="EMBL" id="PYHS01000003">
    <property type="protein sequence ID" value="PSR64742.1"/>
    <property type="molecule type" value="Genomic_DNA"/>
</dbReference>
<dbReference type="InterPro" id="IPR006158">
    <property type="entry name" value="Cobalamin-bd"/>
</dbReference>
<dbReference type="Proteomes" id="UP000241647">
    <property type="component" value="Unassembled WGS sequence"/>
</dbReference>
<dbReference type="PANTHER" id="PTHR48101:SF3">
    <property type="entry name" value="COENZYME B12-DEPENDENT MUTASE"/>
    <property type="match status" value="1"/>
</dbReference>
<name>A0A2S6ADJ6_9NOCA</name>
<comment type="caution">
    <text evidence="7">The sequence shown here is derived from an EMBL/GenBank/DDBJ whole genome shotgun (WGS) entry which is preliminary data.</text>
</comment>
<evidence type="ECO:0000313" key="9">
    <source>
        <dbReference type="Proteomes" id="UP000238356"/>
    </source>
</evidence>
<dbReference type="RefSeq" id="WP_030514574.1">
    <property type="nucleotide sequence ID" value="NZ_JADLQW010000003.1"/>
</dbReference>
<feature type="domain" description="B12-binding" evidence="6">
    <location>
        <begin position="2"/>
        <end position="130"/>
    </location>
</feature>
<keyword evidence="9" id="KW-1185">Reference proteome</keyword>
<dbReference type="EMBL" id="PSZD01000002">
    <property type="protein sequence ID" value="PPJ32097.1"/>
    <property type="molecule type" value="Genomic_DNA"/>
</dbReference>
<dbReference type="PANTHER" id="PTHR48101">
    <property type="entry name" value="METHYLMALONYL-COA MUTASE, MITOCHONDRIAL-RELATED"/>
    <property type="match status" value="1"/>
</dbReference>
<reference evidence="9 10" key="1">
    <citation type="submission" date="2018-02" db="EMBL/GenBank/DDBJ databases">
        <title>8 Nocardia nova and 1 Nocardia cyriacigeorgica strain used for evolution to TMP-SMX.</title>
        <authorList>
            <person name="Mehta H."/>
            <person name="Weng J."/>
            <person name="Shamoo Y."/>
        </authorList>
    </citation>
    <scope>NUCLEOTIDE SEQUENCE [LARGE SCALE GENOMIC DNA]</scope>
    <source>
        <strain evidence="8 10">ATCC 33727</strain>
        <strain evidence="7 9">BAA2227</strain>
    </source>
</reference>
<dbReference type="Gene3D" id="3.40.50.280">
    <property type="entry name" value="Cobalamin-binding domain"/>
    <property type="match status" value="1"/>
</dbReference>
<accession>A0A2S6ADJ6</accession>
<dbReference type="AlphaFoldDB" id="A0A2S6ADJ6"/>